<feature type="region of interest" description="Disordered" evidence="2">
    <location>
        <begin position="1"/>
        <end position="38"/>
    </location>
</feature>
<sequence length="196" mass="22974">MPKASNKKIGQHRKPVHPNSRKACQLQRGAHKKEKNQIRDAERTVRQNVLLEKLQWFHDHMDHSKTVHSREEVCRLIEEYLHRFDEELEQIEIINSIKHRRGRQHASRENSIKTTLELEKNHYMTGSGFEVPDLLNAKHCKFFKAWNGDSKYLTAIKLTTVKLKGDLSEKDKNEDTSIAEDKSKDTEDLSNKDIPQ</sequence>
<organism evidence="3 4">
    <name type="scientific">Saccoglossus kowalevskii</name>
    <name type="common">Acorn worm</name>
    <dbReference type="NCBI Taxonomy" id="10224"/>
    <lineage>
        <taxon>Eukaryota</taxon>
        <taxon>Metazoa</taxon>
        <taxon>Hemichordata</taxon>
        <taxon>Enteropneusta</taxon>
        <taxon>Harrimaniidae</taxon>
        <taxon>Saccoglossus</taxon>
    </lineage>
</organism>
<dbReference type="InterPro" id="IPR038356">
    <property type="entry name" value="Tma16_sf"/>
</dbReference>
<gene>
    <name evidence="4" type="primary">LOC100373499</name>
</gene>
<keyword evidence="3" id="KW-1185">Reference proteome</keyword>
<dbReference type="RefSeq" id="XP_002730484.1">
    <property type="nucleotide sequence ID" value="XM_002730438.2"/>
</dbReference>
<accession>A0ABM0GIC8</accession>
<dbReference type="Proteomes" id="UP000694865">
    <property type="component" value="Unplaced"/>
</dbReference>
<evidence type="ECO:0000313" key="3">
    <source>
        <dbReference type="Proteomes" id="UP000694865"/>
    </source>
</evidence>
<evidence type="ECO:0000256" key="2">
    <source>
        <dbReference type="SAM" id="MobiDB-lite"/>
    </source>
</evidence>
<reference evidence="4" key="1">
    <citation type="submission" date="2025-08" db="UniProtKB">
        <authorList>
            <consortium name="RefSeq"/>
        </authorList>
    </citation>
    <scope>IDENTIFICATION</scope>
    <source>
        <tissue evidence="4">Testes</tissue>
    </source>
</reference>
<protein>
    <submittedName>
        <fullName evidence="4">Translation machinery-associated protein 16-like</fullName>
    </submittedName>
</protein>
<comment type="similarity">
    <text evidence="1">Belongs to the TMA16 family.</text>
</comment>
<dbReference type="PANTHER" id="PTHR13349">
    <property type="entry name" value="TRANSLATION MACHINERY-ASSOCIATED PROTEIN 16"/>
    <property type="match status" value="1"/>
</dbReference>
<dbReference type="InterPro" id="IPR021346">
    <property type="entry name" value="Tma16"/>
</dbReference>
<dbReference type="PANTHER" id="PTHR13349:SF2">
    <property type="entry name" value="TRANSLATION MACHINERY-ASSOCIATED PROTEIN 16"/>
    <property type="match status" value="1"/>
</dbReference>
<evidence type="ECO:0000313" key="4">
    <source>
        <dbReference type="RefSeq" id="XP_002730484.1"/>
    </source>
</evidence>
<feature type="region of interest" description="Disordered" evidence="2">
    <location>
        <begin position="166"/>
        <end position="196"/>
    </location>
</feature>
<proteinExistence type="inferred from homology"/>
<name>A0ABM0GIC8_SACKO</name>
<dbReference type="Gene3D" id="1.20.1440.170">
    <property type="entry name" value="Translation machinery-associated protein 16-like"/>
    <property type="match status" value="1"/>
</dbReference>
<evidence type="ECO:0000256" key="1">
    <source>
        <dbReference type="ARBA" id="ARBA00034127"/>
    </source>
</evidence>
<dbReference type="Pfam" id="PF11176">
    <property type="entry name" value="Tma16"/>
    <property type="match status" value="1"/>
</dbReference>
<dbReference type="GeneID" id="100373499"/>
<feature type="compositionally biased region" description="Basic residues" evidence="2">
    <location>
        <begin position="1"/>
        <end position="20"/>
    </location>
</feature>